<evidence type="ECO:0000313" key="8">
    <source>
        <dbReference type="EMBL" id="MBC8430823.1"/>
    </source>
</evidence>
<feature type="domain" description="RNA polymerase sigma-70 region 2" evidence="6">
    <location>
        <begin position="6"/>
        <end position="72"/>
    </location>
</feature>
<dbReference type="GO" id="GO:0006352">
    <property type="term" value="P:DNA-templated transcription initiation"/>
    <property type="evidence" value="ECO:0007669"/>
    <property type="project" value="InterPro"/>
</dbReference>
<dbReference type="InterPro" id="IPR036388">
    <property type="entry name" value="WH-like_DNA-bd_sf"/>
</dbReference>
<dbReference type="GO" id="GO:0003677">
    <property type="term" value="F:DNA binding"/>
    <property type="evidence" value="ECO:0007669"/>
    <property type="project" value="UniProtKB-KW"/>
</dbReference>
<evidence type="ECO:0000259" key="7">
    <source>
        <dbReference type="Pfam" id="PF08281"/>
    </source>
</evidence>
<dbReference type="PANTHER" id="PTHR43133">
    <property type="entry name" value="RNA POLYMERASE ECF-TYPE SIGMA FACTO"/>
    <property type="match status" value="1"/>
</dbReference>
<sequence>MEFMEIYDQYYSRVRKFILAIVKDEWAADDLIQETFVRIRKNMDTIRDPSKTSSWIYRMAYNLCQDHFRSLKKSALNGREIRQKPPTLQEIFIEKELEQRQMGACVQDQMDFLPESLRTVLVLYDVMDFSQKEIAEILDITVENVKVRLHRARKKFKAILKEQCTFEHDERNVLTCDPKDSIKNNSTF</sequence>
<dbReference type="Proteomes" id="UP000605201">
    <property type="component" value="Unassembled WGS sequence"/>
</dbReference>
<organism evidence="8 9">
    <name type="scientific">Candidatus Desulfatibia vada</name>
    <dbReference type="NCBI Taxonomy" id="2841696"/>
    <lineage>
        <taxon>Bacteria</taxon>
        <taxon>Pseudomonadati</taxon>
        <taxon>Thermodesulfobacteriota</taxon>
        <taxon>Desulfobacteria</taxon>
        <taxon>Desulfobacterales</taxon>
        <taxon>Desulfobacterales incertae sedis</taxon>
        <taxon>Candidatus Desulfatibia</taxon>
    </lineage>
</organism>
<dbReference type="InterPro" id="IPR039425">
    <property type="entry name" value="RNA_pol_sigma-70-like"/>
</dbReference>
<dbReference type="InterPro" id="IPR014284">
    <property type="entry name" value="RNA_pol_sigma-70_dom"/>
</dbReference>
<dbReference type="Pfam" id="PF04542">
    <property type="entry name" value="Sigma70_r2"/>
    <property type="match status" value="1"/>
</dbReference>
<dbReference type="Gene3D" id="1.10.10.10">
    <property type="entry name" value="Winged helix-like DNA-binding domain superfamily/Winged helix DNA-binding domain"/>
    <property type="match status" value="1"/>
</dbReference>
<dbReference type="SUPFAM" id="SSF88659">
    <property type="entry name" value="Sigma3 and sigma4 domains of RNA polymerase sigma factors"/>
    <property type="match status" value="1"/>
</dbReference>
<evidence type="ECO:0000313" key="9">
    <source>
        <dbReference type="Proteomes" id="UP000605201"/>
    </source>
</evidence>
<dbReference type="InterPro" id="IPR007627">
    <property type="entry name" value="RNA_pol_sigma70_r2"/>
</dbReference>
<dbReference type="CDD" id="cd06171">
    <property type="entry name" value="Sigma70_r4"/>
    <property type="match status" value="1"/>
</dbReference>
<name>A0A8J6TPC4_9BACT</name>
<evidence type="ECO:0000256" key="3">
    <source>
        <dbReference type="ARBA" id="ARBA00023082"/>
    </source>
</evidence>
<evidence type="ECO:0000256" key="2">
    <source>
        <dbReference type="ARBA" id="ARBA00023015"/>
    </source>
</evidence>
<dbReference type="Pfam" id="PF08281">
    <property type="entry name" value="Sigma70_r4_2"/>
    <property type="match status" value="1"/>
</dbReference>
<feature type="domain" description="RNA polymerase sigma factor 70 region 4 type 2" evidence="7">
    <location>
        <begin position="105"/>
        <end position="155"/>
    </location>
</feature>
<dbReference type="InterPro" id="IPR013249">
    <property type="entry name" value="RNA_pol_sigma70_r4_t2"/>
</dbReference>
<dbReference type="SUPFAM" id="SSF88946">
    <property type="entry name" value="Sigma2 domain of RNA polymerase sigma factors"/>
    <property type="match status" value="1"/>
</dbReference>
<dbReference type="PANTHER" id="PTHR43133:SF8">
    <property type="entry name" value="RNA POLYMERASE SIGMA FACTOR HI_1459-RELATED"/>
    <property type="match status" value="1"/>
</dbReference>
<evidence type="ECO:0000259" key="6">
    <source>
        <dbReference type="Pfam" id="PF04542"/>
    </source>
</evidence>
<keyword evidence="3" id="KW-0731">Sigma factor</keyword>
<accession>A0A8J6TPC4</accession>
<dbReference type="GO" id="GO:0016987">
    <property type="term" value="F:sigma factor activity"/>
    <property type="evidence" value="ECO:0007669"/>
    <property type="project" value="UniProtKB-KW"/>
</dbReference>
<gene>
    <name evidence="8" type="ORF">H8D96_02780</name>
</gene>
<dbReference type="NCBIfam" id="TIGR02937">
    <property type="entry name" value="sigma70-ECF"/>
    <property type="match status" value="1"/>
</dbReference>
<dbReference type="InterPro" id="IPR013324">
    <property type="entry name" value="RNA_pol_sigma_r3/r4-like"/>
</dbReference>
<reference evidence="8 9" key="1">
    <citation type="submission" date="2020-08" db="EMBL/GenBank/DDBJ databases">
        <title>Bridging the membrane lipid divide: bacteria of the FCB group superphylum have the potential to synthesize archaeal ether lipids.</title>
        <authorList>
            <person name="Villanueva L."/>
            <person name="Von Meijenfeldt F.A.B."/>
            <person name="Westbye A.B."/>
            <person name="Yadav S."/>
            <person name="Hopmans E.C."/>
            <person name="Dutilh B.E."/>
            <person name="Sinninghe Damste J.S."/>
        </authorList>
    </citation>
    <scope>NUCLEOTIDE SEQUENCE [LARGE SCALE GENOMIC DNA]</scope>
    <source>
        <strain evidence="8">NIOZ-UU17</strain>
    </source>
</reference>
<evidence type="ECO:0000256" key="5">
    <source>
        <dbReference type="ARBA" id="ARBA00023163"/>
    </source>
</evidence>
<dbReference type="EMBL" id="JACNIG010000086">
    <property type="protein sequence ID" value="MBC8430823.1"/>
    <property type="molecule type" value="Genomic_DNA"/>
</dbReference>
<dbReference type="AlphaFoldDB" id="A0A8J6TPC4"/>
<dbReference type="InterPro" id="IPR013325">
    <property type="entry name" value="RNA_pol_sigma_r2"/>
</dbReference>
<comment type="similarity">
    <text evidence="1">Belongs to the sigma-70 factor family. ECF subfamily.</text>
</comment>
<keyword evidence="2" id="KW-0805">Transcription regulation</keyword>
<keyword evidence="5" id="KW-0804">Transcription</keyword>
<keyword evidence="4" id="KW-0238">DNA-binding</keyword>
<protein>
    <submittedName>
        <fullName evidence="8">RNA polymerase sigma factor</fullName>
    </submittedName>
</protein>
<evidence type="ECO:0000256" key="1">
    <source>
        <dbReference type="ARBA" id="ARBA00010641"/>
    </source>
</evidence>
<evidence type="ECO:0000256" key="4">
    <source>
        <dbReference type="ARBA" id="ARBA00023125"/>
    </source>
</evidence>
<comment type="caution">
    <text evidence="8">The sequence shown here is derived from an EMBL/GenBank/DDBJ whole genome shotgun (WGS) entry which is preliminary data.</text>
</comment>
<proteinExistence type="inferred from homology"/>
<dbReference type="Gene3D" id="1.10.1740.10">
    <property type="match status" value="1"/>
</dbReference>